<sequence length="313" mass="36089">MRVLAVMANYDSLGLLPLHVRDQIEDLVAFCERVVVVSTTDYADEADAEWIRARATLVRRENVGYDFYGWKTGLDLVGDELESYDYVITCNDSYVGPLRPLADVFAEMDSRPLDAWGFNFSLRRKPHIQSFFVAYRPWVVRSATFRAFWDRMEPVSDRMQVIGRYEIGLSVALRGAGFRLGGVLEEGPADTRLARLRHWRWAVLRARRAERGRRLKTLVRFAREPWNPNTALADRVLPDARLPVVKLDTLRFDPYQLGSDRLLRACEERWPERFAEVRADLAARSKDYRPRPGELDGPAVPAWPVRAVMGYAR</sequence>
<dbReference type="InterPro" id="IPR007739">
    <property type="entry name" value="RgpF"/>
</dbReference>
<keyword evidence="2" id="KW-1185">Reference proteome</keyword>
<name>A0ABU8RNB8_9ACTN</name>
<dbReference type="EMBL" id="JBBIAA010000027">
    <property type="protein sequence ID" value="MEJ5946600.1"/>
    <property type="molecule type" value="Genomic_DNA"/>
</dbReference>
<protein>
    <submittedName>
        <fullName evidence="1">Rhamnan synthesis F family protein</fullName>
    </submittedName>
</protein>
<dbReference type="RefSeq" id="WP_339575982.1">
    <property type="nucleotide sequence ID" value="NZ_JBBIAA010000027.1"/>
</dbReference>
<evidence type="ECO:0000313" key="2">
    <source>
        <dbReference type="Proteomes" id="UP001387100"/>
    </source>
</evidence>
<gene>
    <name evidence="1" type="ORF">WDZ17_14980</name>
</gene>
<comment type="caution">
    <text evidence="1">The sequence shown here is derived from an EMBL/GenBank/DDBJ whole genome shotgun (WGS) entry which is preliminary data.</text>
</comment>
<reference evidence="1 2" key="1">
    <citation type="journal article" date="2017" name="Int. J. Syst. Evol. Microbiol.">
        <title>Pseudokineococcus basanitobsidens sp. nov., isolated from volcanic rock.</title>
        <authorList>
            <person name="Lee D.W."/>
            <person name="Park M.Y."/>
            <person name="Kim J.J."/>
            <person name="Kim B.S."/>
        </authorList>
    </citation>
    <scope>NUCLEOTIDE SEQUENCE [LARGE SCALE GENOMIC DNA]</scope>
    <source>
        <strain evidence="1 2">DSM 103726</strain>
    </source>
</reference>
<accession>A0ABU8RNB8</accession>
<organism evidence="1 2">
    <name type="scientific">Pseudokineococcus basanitobsidens</name>
    <dbReference type="NCBI Taxonomy" id="1926649"/>
    <lineage>
        <taxon>Bacteria</taxon>
        <taxon>Bacillati</taxon>
        <taxon>Actinomycetota</taxon>
        <taxon>Actinomycetes</taxon>
        <taxon>Kineosporiales</taxon>
        <taxon>Kineosporiaceae</taxon>
        <taxon>Pseudokineococcus</taxon>
    </lineage>
</organism>
<proteinExistence type="predicted"/>
<evidence type="ECO:0000313" key="1">
    <source>
        <dbReference type="EMBL" id="MEJ5946600.1"/>
    </source>
</evidence>
<dbReference type="Pfam" id="PF05045">
    <property type="entry name" value="RgpF"/>
    <property type="match status" value="1"/>
</dbReference>
<dbReference type="Proteomes" id="UP001387100">
    <property type="component" value="Unassembled WGS sequence"/>
</dbReference>